<name>A0A0F5IV82_9BACT</name>
<organism evidence="2 3">
    <name type="scientific">Parabacteroides gordonii MS-1 = DSM 23371</name>
    <dbReference type="NCBI Taxonomy" id="1203610"/>
    <lineage>
        <taxon>Bacteria</taxon>
        <taxon>Pseudomonadati</taxon>
        <taxon>Bacteroidota</taxon>
        <taxon>Bacteroidia</taxon>
        <taxon>Bacteroidales</taxon>
        <taxon>Tannerellaceae</taxon>
        <taxon>Parabacteroides</taxon>
    </lineage>
</organism>
<dbReference type="Pfam" id="PF11888">
    <property type="entry name" value="DUF3408"/>
    <property type="match status" value="1"/>
</dbReference>
<proteinExistence type="predicted"/>
<protein>
    <recommendedName>
        <fullName evidence="4">DUF3408 domain-containing protein</fullName>
    </recommendedName>
</protein>
<comment type="caution">
    <text evidence="2">The sequence shown here is derived from an EMBL/GenBank/DDBJ whole genome shotgun (WGS) entry which is preliminary data.</text>
</comment>
<gene>
    <name evidence="2" type="ORF">HMPREF1536_04535</name>
</gene>
<evidence type="ECO:0000313" key="2">
    <source>
        <dbReference type="EMBL" id="KKB49471.1"/>
    </source>
</evidence>
<keyword evidence="3" id="KW-1185">Reference proteome</keyword>
<evidence type="ECO:0000313" key="3">
    <source>
        <dbReference type="Proteomes" id="UP000033035"/>
    </source>
</evidence>
<evidence type="ECO:0000256" key="1">
    <source>
        <dbReference type="SAM" id="MobiDB-lite"/>
    </source>
</evidence>
<evidence type="ECO:0008006" key="4">
    <source>
        <dbReference type="Google" id="ProtNLM"/>
    </source>
</evidence>
<dbReference type="EMBL" id="AQHW01000025">
    <property type="protein sequence ID" value="KKB49471.1"/>
    <property type="molecule type" value="Genomic_DNA"/>
</dbReference>
<dbReference type="STRING" id="1203610.HMPREF1536_04535"/>
<accession>A0A0F5IV82</accession>
<dbReference type="PATRIC" id="fig|1203610.3.peg.4623"/>
<dbReference type="HOGENOM" id="CLU_123738_3_0_10"/>
<feature type="region of interest" description="Disordered" evidence="1">
    <location>
        <begin position="21"/>
        <end position="65"/>
    </location>
</feature>
<feature type="compositionally biased region" description="Polar residues" evidence="1">
    <location>
        <begin position="23"/>
        <end position="34"/>
    </location>
</feature>
<dbReference type="InterPro" id="IPR021823">
    <property type="entry name" value="DUF3408"/>
</dbReference>
<dbReference type="AlphaFoldDB" id="A0A0F5IV82"/>
<sequence length="134" mass="15754">MKEKNVDVPFDVRDFVPEVAPFNKSSQQPIQNNKPPLFNELGKPSVPTESTEPTRRTSSKQRKASLDEYREQFLRTPKITDRQPVFVSRATRDSIDELVRRLGERRMSVSGFLENIALHHLETYREEVEQWKRL</sequence>
<dbReference type="Proteomes" id="UP000033035">
    <property type="component" value="Unassembled WGS sequence"/>
</dbReference>
<reference evidence="2 3" key="1">
    <citation type="submission" date="2013-04" db="EMBL/GenBank/DDBJ databases">
        <title>The Genome Sequence of Parabacteroides gordonii DSM 23371.</title>
        <authorList>
            <consortium name="The Broad Institute Genomics Platform"/>
            <person name="Earl A."/>
            <person name="Ward D."/>
            <person name="Feldgarden M."/>
            <person name="Gevers D."/>
            <person name="Martens E."/>
            <person name="Sakamoto M."/>
            <person name="Benno Y."/>
            <person name="Suzuki N."/>
            <person name="Matsunaga N."/>
            <person name="Koshihara K."/>
            <person name="Seki M."/>
            <person name="Komiya H."/>
            <person name="Walker B."/>
            <person name="Young S."/>
            <person name="Zeng Q."/>
            <person name="Gargeya S."/>
            <person name="Fitzgerald M."/>
            <person name="Haas B."/>
            <person name="Abouelleil A."/>
            <person name="Allen A.W."/>
            <person name="Alvarado L."/>
            <person name="Arachchi H.M."/>
            <person name="Berlin A.M."/>
            <person name="Chapman S.B."/>
            <person name="Gainer-Dewar J."/>
            <person name="Goldberg J."/>
            <person name="Griggs A."/>
            <person name="Gujja S."/>
            <person name="Hansen M."/>
            <person name="Howarth C."/>
            <person name="Imamovic A."/>
            <person name="Ireland A."/>
            <person name="Larimer J."/>
            <person name="McCowan C."/>
            <person name="Murphy C."/>
            <person name="Pearson M."/>
            <person name="Poon T.W."/>
            <person name="Priest M."/>
            <person name="Roberts A."/>
            <person name="Saif S."/>
            <person name="Shea T."/>
            <person name="Sisk P."/>
            <person name="Sykes S."/>
            <person name="Wortman J."/>
            <person name="Nusbaum C."/>
            <person name="Birren B."/>
        </authorList>
    </citation>
    <scope>NUCLEOTIDE SEQUENCE [LARGE SCALE GENOMIC DNA]</scope>
    <source>
        <strain evidence="2 3">MS-1</strain>
    </source>
</reference>